<evidence type="ECO:0000313" key="1">
    <source>
        <dbReference type="EMBL" id="MBB4036505.1"/>
    </source>
</evidence>
<gene>
    <name evidence="1" type="ORF">GGR21_002411</name>
</gene>
<sequence>MGILKYISIIGIVSILFLGCGKEEENDVLPVYLVNFKINLKGVDAVLKTPGTYREYVKGSYPVLSGESLGYGGLVVVNSIYATNVPDLFAFDLSCPNEKAANIRVKASDDGTAKCEKCGRVYDLMANGRVKEESSGLHLQRYRVVNTSETDVYYITR</sequence>
<accession>A0A840CUI7</accession>
<comment type="caution">
    <text evidence="1">The sequence shown here is derived from an EMBL/GenBank/DDBJ whole genome shotgun (WGS) entry which is preliminary data.</text>
</comment>
<name>A0A840CUI7_9BACT</name>
<dbReference type="RefSeq" id="WP_183307407.1">
    <property type="nucleotide sequence ID" value="NZ_JACIEP010000008.1"/>
</dbReference>
<protein>
    <submittedName>
        <fullName evidence="1">Nitrite reductase/ring-hydroxylating ferredoxin subunit</fullName>
    </submittedName>
</protein>
<reference evidence="1 2" key="1">
    <citation type="submission" date="2020-08" db="EMBL/GenBank/DDBJ databases">
        <title>Genomic Encyclopedia of Type Strains, Phase IV (KMG-IV): sequencing the most valuable type-strain genomes for metagenomic binning, comparative biology and taxonomic classification.</title>
        <authorList>
            <person name="Goeker M."/>
        </authorList>
    </citation>
    <scope>NUCLEOTIDE SEQUENCE [LARGE SCALE GENOMIC DNA]</scope>
    <source>
        <strain evidence="1 2">DSM 104969</strain>
    </source>
</reference>
<proteinExistence type="predicted"/>
<evidence type="ECO:0000313" key="2">
    <source>
        <dbReference type="Proteomes" id="UP000555103"/>
    </source>
</evidence>
<dbReference type="EMBL" id="JACIEP010000008">
    <property type="protein sequence ID" value="MBB4036505.1"/>
    <property type="molecule type" value="Genomic_DNA"/>
</dbReference>
<organism evidence="1 2">
    <name type="scientific">Dysgonomonas hofstadii</name>
    <dbReference type="NCBI Taxonomy" id="637886"/>
    <lineage>
        <taxon>Bacteria</taxon>
        <taxon>Pseudomonadati</taxon>
        <taxon>Bacteroidota</taxon>
        <taxon>Bacteroidia</taxon>
        <taxon>Bacteroidales</taxon>
        <taxon>Dysgonomonadaceae</taxon>
        <taxon>Dysgonomonas</taxon>
    </lineage>
</organism>
<dbReference type="AlphaFoldDB" id="A0A840CUI7"/>
<keyword evidence="2" id="KW-1185">Reference proteome</keyword>
<dbReference type="PROSITE" id="PS51257">
    <property type="entry name" value="PROKAR_LIPOPROTEIN"/>
    <property type="match status" value="1"/>
</dbReference>
<dbReference type="Proteomes" id="UP000555103">
    <property type="component" value="Unassembled WGS sequence"/>
</dbReference>